<dbReference type="AlphaFoldDB" id="A0A1A6B9H3"/>
<protein>
    <submittedName>
        <fullName evidence="7">Integrase</fullName>
    </submittedName>
</protein>
<dbReference type="InterPro" id="IPR011010">
    <property type="entry name" value="DNA_brk_join_enz"/>
</dbReference>
<evidence type="ECO:0000259" key="6">
    <source>
        <dbReference type="PROSITE" id="PS51900"/>
    </source>
</evidence>
<dbReference type="InterPro" id="IPR013762">
    <property type="entry name" value="Integrase-like_cat_sf"/>
</dbReference>
<dbReference type="InterPro" id="IPR050090">
    <property type="entry name" value="Tyrosine_recombinase_XerCD"/>
</dbReference>
<evidence type="ECO:0000256" key="2">
    <source>
        <dbReference type="ARBA" id="ARBA00023125"/>
    </source>
</evidence>
<dbReference type="Pfam" id="PF00589">
    <property type="entry name" value="Phage_integrase"/>
    <property type="match status" value="1"/>
</dbReference>
<proteinExistence type="inferred from homology"/>
<evidence type="ECO:0000256" key="3">
    <source>
        <dbReference type="ARBA" id="ARBA00023172"/>
    </source>
</evidence>
<evidence type="ECO:0000259" key="5">
    <source>
        <dbReference type="PROSITE" id="PS51898"/>
    </source>
</evidence>
<dbReference type="PROSITE" id="PS51898">
    <property type="entry name" value="TYR_RECOMBINASE"/>
    <property type="match status" value="1"/>
</dbReference>
<comment type="caution">
    <text evidence="7">The sequence shown here is derived from an EMBL/GenBank/DDBJ whole genome shotgun (WGS) entry which is preliminary data.</text>
</comment>
<organism evidence="7 8">
    <name type="scientific">Mycobacterium gordonae</name>
    <dbReference type="NCBI Taxonomy" id="1778"/>
    <lineage>
        <taxon>Bacteria</taxon>
        <taxon>Bacillati</taxon>
        <taxon>Actinomycetota</taxon>
        <taxon>Actinomycetes</taxon>
        <taxon>Mycobacteriales</taxon>
        <taxon>Mycobacteriaceae</taxon>
        <taxon>Mycobacterium</taxon>
    </lineage>
</organism>
<keyword evidence="2 4" id="KW-0238">DNA-binding</keyword>
<dbReference type="GO" id="GO:0015074">
    <property type="term" value="P:DNA integration"/>
    <property type="evidence" value="ECO:0007669"/>
    <property type="project" value="InterPro"/>
</dbReference>
<evidence type="ECO:0000256" key="4">
    <source>
        <dbReference type="PROSITE-ProRule" id="PRU01248"/>
    </source>
</evidence>
<comment type="similarity">
    <text evidence="1">Belongs to the 'phage' integrase family.</text>
</comment>
<reference evidence="7 8" key="1">
    <citation type="submission" date="2016-06" db="EMBL/GenBank/DDBJ databases">
        <authorList>
            <person name="Kjaerup R.B."/>
            <person name="Dalgaard T.S."/>
            <person name="Juul-Madsen H.R."/>
        </authorList>
    </citation>
    <scope>NUCLEOTIDE SEQUENCE [LARGE SCALE GENOMIC DNA]</scope>
    <source>
        <strain evidence="7 8">1245752.6</strain>
    </source>
</reference>
<sequence length="400" mass="42881">MMDTTVSGIGAVVVSELRTAGYMESTVGQYAKTIKALTEFASGREYSTGLGAEFASMTTSARTGRFSPARRFDYRRLVAVFDSYVQTGRVDLSVRGRGGGGPRPEGSDFVELDAAWEAEMGRRGLAPATREAYGRVARSYLVFLEGRGIAALDRADSGSVLAFLESLLDRWAKSSLFWVASNFRPFLKFTGRTDLVNALNLAGIKRFHAIAPVLGDGDEQRVVRACASGVVSARDAAITLLALSTGLRACDIVALRVGDVDWRGHTIGLVQQKTGNPLTLPLPALLLSKLAAYVLGERPASGDDHLFLRSVAPHTRLGDHATVHRVTVETFRKAGVTDVKAGTRLLRHNAASRLLAAAVPLPTIAAVLGHASEESTNLYMSVDRLRLLGCVLPVPESVQS</sequence>
<keyword evidence="3" id="KW-0233">DNA recombination</keyword>
<dbReference type="SUPFAM" id="SSF56349">
    <property type="entry name" value="DNA breaking-rejoining enzymes"/>
    <property type="match status" value="1"/>
</dbReference>
<dbReference type="Gene3D" id="1.10.443.10">
    <property type="entry name" value="Intergrase catalytic core"/>
    <property type="match status" value="1"/>
</dbReference>
<dbReference type="PROSITE" id="PS51900">
    <property type="entry name" value="CB"/>
    <property type="match status" value="1"/>
</dbReference>
<dbReference type="Proteomes" id="UP000093757">
    <property type="component" value="Unassembled WGS sequence"/>
</dbReference>
<name>A0A1A6B9H3_MYCGO</name>
<feature type="domain" description="Tyr recombinase" evidence="5">
    <location>
        <begin position="208"/>
        <end position="392"/>
    </location>
</feature>
<dbReference type="PANTHER" id="PTHR30349:SF41">
    <property type="entry name" value="INTEGRASE_RECOMBINASE PROTEIN MJ0367-RELATED"/>
    <property type="match status" value="1"/>
</dbReference>
<evidence type="ECO:0000256" key="1">
    <source>
        <dbReference type="ARBA" id="ARBA00008857"/>
    </source>
</evidence>
<dbReference type="GO" id="GO:0003677">
    <property type="term" value="F:DNA binding"/>
    <property type="evidence" value="ECO:0007669"/>
    <property type="project" value="UniProtKB-UniRule"/>
</dbReference>
<dbReference type="PANTHER" id="PTHR30349">
    <property type="entry name" value="PHAGE INTEGRASE-RELATED"/>
    <property type="match status" value="1"/>
</dbReference>
<accession>A0A1A6B9H3</accession>
<evidence type="ECO:0000313" key="8">
    <source>
        <dbReference type="Proteomes" id="UP000093757"/>
    </source>
</evidence>
<feature type="domain" description="Core-binding (CB)" evidence="6">
    <location>
        <begin position="107"/>
        <end position="191"/>
    </location>
</feature>
<dbReference type="InterPro" id="IPR044068">
    <property type="entry name" value="CB"/>
</dbReference>
<dbReference type="InterPro" id="IPR002104">
    <property type="entry name" value="Integrase_catalytic"/>
</dbReference>
<gene>
    <name evidence="7" type="ORF">A9W98_32360</name>
</gene>
<dbReference type="GO" id="GO:0006310">
    <property type="term" value="P:DNA recombination"/>
    <property type="evidence" value="ECO:0007669"/>
    <property type="project" value="UniProtKB-KW"/>
</dbReference>
<dbReference type="EMBL" id="MAEM01000481">
    <property type="protein sequence ID" value="OBR99001.1"/>
    <property type="molecule type" value="Genomic_DNA"/>
</dbReference>
<evidence type="ECO:0000313" key="7">
    <source>
        <dbReference type="EMBL" id="OBR99001.1"/>
    </source>
</evidence>